<protein>
    <submittedName>
        <fullName evidence="2">Uncharacterized protein</fullName>
    </submittedName>
</protein>
<feature type="region of interest" description="Disordered" evidence="1">
    <location>
        <begin position="1"/>
        <end position="33"/>
    </location>
</feature>
<feature type="non-terminal residue" evidence="2">
    <location>
        <position position="184"/>
    </location>
</feature>
<dbReference type="Proteomes" id="UP001634394">
    <property type="component" value="Unassembled WGS sequence"/>
</dbReference>
<dbReference type="EMBL" id="JBJQND010000018">
    <property type="protein sequence ID" value="KAL3836540.1"/>
    <property type="molecule type" value="Genomic_DNA"/>
</dbReference>
<keyword evidence="3" id="KW-1185">Reference proteome</keyword>
<feature type="compositionally biased region" description="Polar residues" evidence="1">
    <location>
        <begin position="129"/>
        <end position="154"/>
    </location>
</feature>
<sequence>MAQSQSLRSGNMQSSLSDNLQSTRRSLLSPVDQSGSDLMFPFSPISGHGSPCEIPLESTRSSLDCLNDISMDSCSYPTNTRNFSEGNRPSIGFHSQQTVKSGALDPYSNQATVTPPTNNSFLRQTSLSMQSSSPYNNSAAVTSSSCQMHNTPSNVDVGANGHQQNYGSPRNRCPEPGSIAPKLE</sequence>
<evidence type="ECO:0000313" key="2">
    <source>
        <dbReference type="EMBL" id="KAL3836540.1"/>
    </source>
</evidence>
<name>A0ABD3THR1_SINWO</name>
<gene>
    <name evidence="2" type="ORF">ACJMK2_021964</name>
</gene>
<feature type="region of interest" description="Disordered" evidence="1">
    <location>
        <begin position="129"/>
        <end position="184"/>
    </location>
</feature>
<comment type="caution">
    <text evidence="2">The sequence shown here is derived from an EMBL/GenBank/DDBJ whole genome shotgun (WGS) entry which is preliminary data.</text>
</comment>
<accession>A0ABD3THR1</accession>
<evidence type="ECO:0000313" key="3">
    <source>
        <dbReference type="Proteomes" id="UP001634394"/>
    </source>
</evidence>
<evidence type="ECO:0000256" key="1">
    <source>
        <dbReference type="SAM" id="MobiDB-lite"/>
    </source>
</evidence>
<dbReference type="AlphaFoldDB" id="A0ABD3THR1"/>
<reference evidence="2 3" key="1">
    <citation type="submission" date="2024-11" db="EMBL/GenBank/DDBJ databases">
        <title>Chromosome-level genome assembly of the freshwater bivalve Anodonta woodiana.</title>
        <authorList>
            <person name="Chen X."/>
        </authorList>
    </citation>
    <scope>NUCLEOTIDE SEQUENCE [LARGE SCALE GENOMIC DNA]</scope>
    <source>
        <strain evidence="2">MN2024</strain>
        <tissue evidence="2">Gills</tissue>
    </source>
</reference>
<proteinExistence type="predicted"/>
<organism evidence="2 3">
    <name type="scientific">Sinanodonta woodiana</name>
    <name type="common">Chinese pond mussel</name>
    <name type="synonym">Anodonta woodiana</name>
    <dbReference type="NCBI Taxonomy" id="1069815"/>
    <lineage>
        <taxon>Eukaryota</taxon>
        <taxon>Metazoa</taxon>
        <taxon>Spiralia</taxon>
        <taxon>Lophotrochozoa</taxon>
        <taxon>Mollusca</taxon>
        <taxon>Bivalvia</taxon>
        <taxon>Autobranchia</taxon>
        <taxon>Heteroconchia</taxon>
        <taxon>Palaeoheterodonta</taxon>
        <taxon>Unionida</taxon>
        <taxon>Unionoidea</taxon>
        <taxon>Unionidae</taxon>
        <taxon>Unioninae</taxon>
        <taxon>Sinanodonta</taxon>
    </lineage>
</organism>